<feature type="non-terminal residue" evidence="1">
    <location>
        <position position="1"/>
    </location>
</feature>
<organism evidence="1 2">
    <name type="scientific">Mucuna pruriens</name>
    <name type="common">Velvet bean</name>
    <name type="synonym">Dolichos pruriens</name>
    <dbReference type="NCBI Taxonomy" id="157652"/>
    <lineage>
        <taxon>Eukaryota</taxon>
        <taxon>Viridiplantae</taxon>
        <taxon>Streptophyta</taxon>
        <taxon>Embryophyta</taxon>
        <taxon>Tracheophyta</taxon>
        <taxon>Spermatophyta</taxon>
        <taxon>Magnoliopsida</taxon>
        <taxon>eudicotyledons</taxon>
        <taxon>Gunneridae</taxon>
        <taxon>Pentapetalae</taxon>
        <taxon>rosids</taxon>
        <taxon>fabids</taxon>
        <taxon>Fabales</taxon>
        <taxon>Fabaceae</taxon>
        <taxon>Papilionoideae</taxon>
        <taxon>50 kb inversion clade</taxon>
        <taxon>NPAAA clade</taxon>
        <taxon>indigoferoid/millettioid clade</taxon>
        <taxon>Phaseoleae</taxon>
        <taxon>Mucuna</taxon>
    </lineage>
</organism>
<reference evidence="1" key="1">
    <citation type="submission" date="2018-05" db="EMBL/GenBank/DDBJ databases">
        <title>Draft genome of Mucuna pruriens seed.</title>
        <authorList>
            <person name="Nnadi N.E."/>
            <person name="Vos R."/>
            <person name="Hasami M.H."/>
            <person name="Devisetty U.K."/>
            <person name="Aguiy J.C."/>
        </authorList>
    </citation>
    <scope>NUCLEOTIDE SEQUENCE [LARGE SCALE GENOMIC DNA]</scope>
    <source>
        <strain evidence="1">JCA_2017</strain>
    </source>
</reference>
<evidence type="ECO:0000313" key="1">
    <source>
        <dbReference type="EMBL" id="RDX57943.1"/>
    </source>
</evidence>
<dbReference type="Proteomes" id="UP000257109">
    <property type="component" value="Unassembled WGS sequence"/>
</dbReference>
<protein>
    <submittedName>
        <fullName evidence="1">Uncharacterized protein</fullName>
    </submittedName>
</protein>
<proteinExistence type="predicted"/>
<dbReference type="AlphaFoldDB" id="A0A371DZI1"/>
<gene>
    <name evidence="1" type="ORF">CR513_62780</name>
</gene>
<name>A0A371DZI1_MUCPR</name>
<sequence length="99" mass="11625">MHEDLEEEVYMEILPRFESHGGKNKVCRLKKKKTFMASNNLPERIDNMIIANDEIEWLTLKESLTVGKIEVFSLNKAAYSRKGIFISQLRIQENWDARP</sequence>
<evidence type="ECO:0000313" key="2">
    <source>
        <dbReference type="Proteomes" id="UP000257109"/>
    </source>
</evidence>
<accession>A0A371DZI1</accession>
<comment type="caution">
    <text evidence="1">The sequence shown here is derived from an EMBL/GenBank/DDBJ whole genome shotgun (WGS) entry which is preliminary data.</text>
</comment>
<dbReference type="EMBL" id="QJKJ01018000">
    <property type="protein sequence ID" value="RDX57943.1"/>
    <property type="molecule type" value="Genomic_DNA"/>
</dbReference>
<keyword evidence="2" id="KW-1185">Reference proteome</keyword>